<dbReference type="PANTHER" id="PTHR35861">
    <property type="match status" value="1"/>
</dbReference>
<dbReference type="AlphaFoldDB" id="A0A075MM66"/>
<dbReference type="eggNOG" id="arCOG11414">
    <property type="taxonomic scope" value="Archaea"/>
</dbReference>
<dbReference type="InterPro" id="IPR035089">
    <property type="entry name" value="Phage_sheath_subtilisin"/>
</dbReference>
<dbReference type="PANTHER" id="PTHR35861:SF1">
    <property type="entry name" value="PHAGE TAIL SHEATH PROTEIN"/>
    <property type="match status" value="1"/>
</dbReference>
<evidence type="ECO:0000259" key="3">
    <source>
        <dbReference type="Pfam" id="PF17482"/>
    </source>
</evidence>
<name>A0A075MM66_9ARCH</name>
<dbReference type="GeneID" id="41596368"/>
<proteinExistence type="inferred from homology"/>
<dbReference type="RefSeq" id="WP_148699523.1">
    <property type="nucleotide sequence ID" value="NZ_CP007174.1"/>
</dbReference>
<evidence type="ECO:0000313" key="5">
    <source>
        <dbReference type="Proteomes" id="UP000028194"/>
    </source>
</evidence>
<evidence type="ECO:0000259" key="2">
    <source>
        <dbReference type="Pfam" id="PF04984"/>
    </source>
</evidence>
<dbReference type="STRING" id="1459636.NTE_00495"/>
<dbReference type="InterPro" id="IPR052042">
    <property type="entry name" value="Tail_sheath_structural"/>
</dbReference>
<accession>A0A075MM66</accession>
<dbReference type="InterPro" id="IPR020287">
    <property type="entry name" value="Tail_sheath_C"/>
</dbReference>
<comment type="similarity">
    <text evidence="1">Belongs to the myoviridae tail sheath protein family.</text>
</comment>
<evidence type="ECO:0000313" key="4">
    <source>
        <dbReference type="EMBL" id="AIF82576.1"/>
    </source>
</evidence>
<sequence length="521" mass="57111">MPTNPTYPGVYIEELENPVKTIVGVSTSVTAFVGRALAGPTNKPVLIHNFGEFESIFGGLWKESTMSYAVYQYFLNGGMDAVIVRVFKAQTGSDEDKSKARFAAGSITFEATSPGVWANDYKLKIDDKVDASRNVPSPHLFNLHILDDAGVEQETFLNISINTGDPRFVKTVLDEESDLLRVSKDNPPINALPSMSDNIVSDKKGDDGVAVTNAELKGENTNDHKTGIYALDKADIFNLLCIPPPSPDGTTAPAFYSEVYATAAKYCQDKRAVLIMDPPSNWNSRDDPISGSIGIDSNTSGLFRHENAAIYFPRIRAPDPNQEGRLKDFAPCGAIAGVMARTDAQRGIWKAPAGIDAGLLGVPDLTVRLTDLENGSINQQGINCLRILPPAGRVVWGARTTKGADNLANQWKYLPVRRTALYIEETLYRNTKWAVFEPNDEPLWSQLRLSIGSFMHDLFRKGAFQGSTPKEAYLVKCDRETTTQYDIDRGIVNILVGFAALKPAEFVIIKIQQLAGQAEVQ</sequence>
<reference evidence="4 5" key="1">
    <citation type="journal article" date="2014" name="PLoS ONE">
        <title>Genome Sequence of Candidatus Nitrososphaera evergladensis from Group I.1b Enriched from Everglades Soil Reveals Novel Genomic Features of the Ammonia-Oxidizing Archaea.</title>
        <authorList>
            <person name="Zhalnina K.V."/>
            <person name="Dias R."/>
            <person name="Leonard M.T."/>
            <person name="Dorr de Quadros P."/>
            <person name="Camargo F.A."/>
            <person name="Drew J.C."/>
            <person name="Farmerie W.G."/>
            <person name="Daroub S.H."/>
            <person name="Triplett E.W."/>
        </authorList>
    </citation>
    <scope>NUCLEOTIDE SEQUENCE [LARGE SCALE GENOMIC DNA]</scope>
    <source>
        <strain evidence="4 5">SR1</strain>
    </source>
</reference>
<dbReference type="OrthoDB" id="275511at2157"/>
<feature type="domain" description="Tail sheath protein subtilisin-like" evidence="2">
    <location>
        <begin position="235"/>
        <end position="401"/>
    </location>
</feature>
<dbReference type="KEGG" id="nev:NTE_00495"/>
<dbReference type="Pfam" id="PF17482">
    <property type="entry name" value="Phage_sheath_1C"/>
    <property type="match status" value="1"/>
</dbReference>
<dbReference type="Pfam" id="PF04984">
    <property type="entry name" value="Phage_sheath_1"/>
    <property type="match status" value="1"/>
</dbReference>
<dbReference type="EMBL" id="CP007174">
    <property type="protein sequence ID" value="AIF82576.1"/>
    <property type="molecule type" value="Genomic_DNA"/>
</dbReference>
<evidence type="ECO:0000256" key="1">
    <source>
        <dbReference type="ARBA" id="ARBA00008005"/>
    </source>
</evidence>
<gene>
    <name evidence="4" type="ORF">NTE_00495</name>
</gene>
<organism evidence="4 5">
    <name type="scientific">Candidatus Nitrososphaera evergladensis SR1</name>
    <dbReference type="NCBI Taxonomy" id="1459636"/>
    <lineage>
        <taxon>Archaea</taxon>
        <taxon>Nitrososphaerota</taxon>
        <taxon>Nitrososphaeria</taxon>
        <taxon>Nitrososphaerales</taxon>
        <taxon>Nitrososphaeraceae</taxon>
        <taxon>Nitrososphaera</taxon>
    </lineage>
</organism>
<feature type="domain" description="Tail sheath protein C-terminal" evidence="3">
    <location>
        <begin position="409"/>
        <end position="512"/>
    </location>
</feature>
<protein>
    <submittedName>
        <fullName evidence="4">Phage tail sheath protein FI</fullName>
    </submittedName>
</protein>
<dbReference type="HOGENOM" id="CLU_009303_1_0_2"/>
<dbReference type="Proteomes" id="UP000028194">
    <property type="component" value="Chromosome"/>
</dbReference>
<dbReference type="Gene3D" id="3.40.50.11780">
    <property type="match status" value="2"/>
</dbReference>
<keyword evidence="5" id="KW-1185">Reference proteome</keyword>